<name>A0A1V0SIL2_9VIRU</name>
<dbReference type="InterPro" id="IPR002081">
    <property type="entry name" value="Cryptochrome/DNA_photolyase_1"/>
</dbReference>
<keyword evidence="5" id="KW-0456">Lyase</keyword>
<dbReference type="InterPro" id="IPR005101">
    <property type="entry name" value="Cryptochr/Photolyase_FAD-bd"/>
</dbReference>
<dbReference type="Gene3D" id="1.25.40.80">
    <property type="match status" value="1"/>
</dbReference>
<dbReference type="SUPFAM" id="SSF52425">
    <property type="entry name" value="Cryptochrome/photolyase, N-terminal domain"/>
    <property type="match status" value="1"/>
</dbReference>
<comment type="cofactor">
    <cofactor evidence="1">
        <name>FAD</name>
        <dbReference type="ChEBI" id="CHEBI:57692"/>
    </cofactor>
</comment>
<dbReference type="InterPro" id="IPR014729">
    <property type="entry name" value="Rossmann-like_a/b/a_fold"/>
</dbReference>
<dbReference type="InterPro" id="IPR036134">
    <property type="entry name" value="Crypto/Photolyase_FAD-like_sf"/>
</dbReference>
<evidence type="ECO:0000256" key="3">
    <source>
        <dbReference type="ARBA" id="ARBA00022827"/>
    </source>
</evidence>
<evidence type="ECO:0000256" key="1">
    <source>
        <dbReference type="ARBA" id="ARBA00001974"/>
    </source>
</evidence>
<evidence type="ECO:0000259" key="4">
    <source>
        <dbReference type="PROSITE" id="PS51645"/>
    </source>
</evidence>
<dbReference type="PROSITE" id="PS51645">
    <property type="entry name" value="PHR_CRY_ALPHA_BETA"/>
    <property type="match status" value="1"/>
</dbReference>
<keyword evidence="3" id="KW-0274">FAD</keyword>
<reference evidence="5" key="1">
    <citation type="journal article" date="2017" name="Science">
        <title>Giant viruses with an expanded complement of translation system components.</title>
        <authorList>
            <person name="Schulz F."/>
            <person name="Yutin N."/>
            <person name="Ivanova N.N."/>
            <person name="Ortega D.R."/>
            <person name="Lee T.K."/>
            <person name="Vierheilig J."/>
            <person name="Daims H."/>
            <person name="Horn M."/>
            <person name="Wagner M."/>
            <person name="Jensen G.J."/>
            <person name="Kyrpides N.C."/>
            <person name="Koonin E.V."/>
            <person name="Woyke T."/>
        </authorList>
    </citation>
    <scope>NUCLEOTIDE SEQUENCE</scope>
    <source>
        <strain evidence="5">KNV1</strain>
    </source>
</reference>
<dbReference type="Gene3D" id="3.40.50.620">
    <property type="entry name" value="HUPs"/>
    <property type="match status" value="1"/>
</dbReference>
<sequence>MKEYMKSIFIFRRDYRLNDNIGLLEALAKSIEVIPIFIFTPEQLVNNPYKSDNAVQFMIESLEDLDEQLKNKGSRLFYFFGKPNEVLTKVIKSANADAVFVNRDYTPYSKKRDEALQKVCEKNKAKFESYEDVLLHPVGSIRTGSDEIYTKFTPYWNKASKVKVVDIKTNKYDNYFSGRKKIVGEFKGNKAKFYKYNENLAVRGGRDNALKILNHIDAFKKYNEERNILSKQTTRLSAYIKFGCVSIREVYHKMKDKLGMKNDLIKQLHWREFYYNIGEFYPETLSEDNKIKNLKPQYAKVPWITYATATPAQKQLWNAWIKGETGYPVHDACQRQLLQTGFMENRGRLIVSSFLVKNMFFHYSEGEKFFSKYLADVDRFSNLGGWGWISGSHADSSPFFRILSPIIQSQKSDPECKYIKKWLPELKDVPNEHVHEWYKYYHLYPNVNYPKPVLDYSSSAKKTIDKYKKALYS</sequence>
<protein>
    <submittedName>
        <fullName evidence="5">Deoxyribodipyrimidine photolyase</fullName>
    </submittedName>
</protein>
<feature type="domain" description="Photolyase/cryptochrome alpha/beta" evidence="4">
    <location>
        <begin position="5"/>
        <end position="135"/>
    </location>
</feature>
<evidence type="ECO:0000313" key="5">
    <source>
        <dbReference type="EMBL" id="ARF11468.1"/>
    </source>
</evidence>
<accession>A0A1V0SIL2</accession>
<organism evidence="5">
    <name type="scientific">Klosneuvirus KNV1</name>
    <dbReference type="NCBI Taxonomy" id="1977640"/>
    <lineage>
        <taxon>Viruses</taxon>
        <taxon>Varidnaviria</taxon>
        <taxon>Bamfordvirae</taxon>
        <taxon>Nucleocytoviricota</taxon>
        <taxon>Megaviricetes</taxon>
        <taxon>Imitervirales</taxon>
        <taxon>Mimiviridae</taxon>
        <taxon>Klosneuvirinae</taxon>
        <taxon>Klosneuvirus</taxon>
    </lineage>
</organism>
<dbReference type="GO" id="GO:0003677">
    <property type="term" value="F:DNA binding"/>
    <property type="evidence" value="ECO:0007669"/>
    <property type="project" value="TreeGrafter"/>
</dbReference>
<dbReference type="Gene3D" id="1.10.579.10">
    <property type="entry name" value="DNA Cyclobutane Dipyrimidine Photolyase, subunit A, domain 3"/>
    <property type="match status" value="1"/>
</dbReference>
<dbReference type="GO" id="GO:0071949">
    <property type="term" value="F:FAD binding"/>
    <property type="evidence" value="ECO:0007669"/>
    <property type="project" value="TreeGrafter"/>
</dbReference>
<dbReference type="PRINTS" id="PR00147">
    <property type="entry name" value="DNAPHOTLYASE"/>
</dbReference>
<dbReference type="InterPro" id="IPR006050">
    <property type="entry name" value="DNA_photolyase_N"/>
</dbReference>
<proteinExistence type="predicted"/>
<dbReference type="Pfam" id="PF00875">
    <property type="entry name" value="DNA_photolyase"/>
    <property type="match status" value="1"/>
</dbReference>
<evidence type="ECO:0000256" key="2">
    <source>
        <dbReference type="ARBA" id="ARBA00022630"/>
    </source>
</evidence>
<dbReference type="PANTHER" id="PTHR11455:SF9">
    <property type="entry name" value="CRYPTOCHROME CIRCADIAN CLOCK 5 ISOFORM X1"/>
    <property type="match status" value="1"/>
</dbReference>
<gene>
    <name evidence="5" type="ORF">Klosneuvirus_1_325</name>
</gene>
<dbReference type="GO" id="GO:0003904">
    <property type="term" value="F:deoxyribodipyrimidine photo-lyase activity"/>
    <property type="evidence" value="ECO:0007669"/>
    <property type="project" value="TreeGrafter"/>
</dbReference>
<keyword evidence="2" id="KW-0285">Flavoprotein</keyword>
<dbReference type="SUPFAM" id="SSF48173">
    <property type="entry name" value="Cryptochrome/photolyase FAD-binding domain"/>
    <property type="match status" value="1"/>
</dbReference>
<dbReference type="PANTHER" id="PTHR11455">
    <property type="entry name" value="CRYPTOCHROME"/>
    <property type="match status" value="1"/>
</dbReference>
<dbReference type="Pfam" id="PF03441">
    <property type="entry name" value="FAD_binding_7"/>
    <property type="match status" value="1"/>
</dbReference>
<dbReference type="EMBL" id="KY684108">
    <property type="protein sequence ID" value="ARF11468.1"/>
    <property type="molecule type" value="Genomic_DNA"/>
</dbReference>
<dbReference type="InterPro" id="IPR036155">
    <property type="entry name" value="Crypto/Photolyase_N_sf"/>
</dbReference>